<feature type="domain" description="YchJ-like middle NTF2-like" evidence="3">
    <location>
        <begin position="29"/>
        <end position="128"/>
    </location>
</feature>
<proteinExistence type="inferred from homology"/>
<accession>A0A0C1QXL5</accession>
<evidence type="ECO:0000259" key="3">
    <source>
        <dbReference type="Pfam" id="PF17775"/>
    </source>
</evidence>
<sequence length="161" mass="17688">MTNLCPCGSGKSFGECCEPLVTGARAALTAEELMRSRYTAYTRAEIGYIHDTTHPDHRADFDEKGTREWAESSRWEGLEIVATAGGGPADAEGRVEFIARYRDAGGRRTHHELAEFRKVDDAWYFTDGYGIKPQPAVSAKVGRNDPCTCGSGKKYKKCCGV</sequence>
<name>A0A0C1QXL5_9BACT</name>
<gene>
    <name evidence="4" type="ORF">SE37_09705</name>
</gene>
<dbReference type="NCBIfam" id="NF002486">
    <property type="entry name" value="PRK01752.1"/>
    <property type="match status" value="1"/>
</dbReference>
<evidence type="ECO:0000256" key="2">
    <source>
        <dbReference type="HAMAP-Rule" id="MF_00612"/>
    </source>
</evidence>
<dbReference type="InterPro" id="IPR048469">
    <property type="entry name" value="YchJ-like_M"/>
</dbReference>
<dbReference type="InterPro" id="IPR032710">
    <property type="entry name" value="NTF2-like_dom_sf"/>
</dbReference>
<evidence type="ECO:0000313" key="4">
    <source>
        <dbReference type="EMBL" id="KIE42886.1"/>
    </source>
</evidence>
<dbReference type="InterPro" id="IPR004027">
    <property type="entry name" value="SEC_C_motif"/>
</dbReference>
<dbReference type="Pfam" id="PF02810">
    <property type="entry name" value="SEC-C"/>
    <property type="match status" value="2"/>
</dbReference>
<keyword evidence="5" id="KW-1185">Reference proteome</keyword>
<dbReference type="PANTHER" id="PTHR33747:SF1">
    <property type="entry name" value="ADENYLATE CYCLASE-ASSOCIATED CAP C-TERMINAL DOMAIN-CONTAINING PROTEIN"/>
    <property type="match status" value="1"/>
</dbReference>
<dbReference type="Gene3D" id="3.10.450.50">
    <property type="match status" value="1"/>
</dbReference>
<dbReference type="AlphaFoldDB" id="A0A0C1QXL5"/>
<dbReference type="InterPro" id="IPR023006">
    <property type="entry name" value="YchJ-like"/>
</dbReference>
<comment type="similarity">
    <text evidence="1 2">Belongs to the UPF0225 family.</text>
</comment>
<evidence type="ECO:0000313" key="5">
    <source>
        <dbReference type="Proteomes" id="UP000031433"/>
    </source>
</evidence>
<dbReference type="Pfam" id="PF17775">
    <property type="entry name" value="YchJ_M-like"/>
    <property type="match status" value="1"/>
</dbReference>
<dbReference type="SUPFAM" id="SSF103642">
    <property type="entry name" value="Sec-C motif"/>
    <property type="match status" value="1"/>
</dbReference>
<evidence type="ECO:0000256" key="1">
    <source>
        <dbReference type="ARBA" id="ARBA00010839"/>
    </source>
</evidence>
<comment type="caution">
    <text evidence="4">The sequence shown here is derived from an EMBL/GenBank/DDBJ whole genome shotgun (WGS) entry which is preliminary data.</text>
</comment>
<organism evidence="4 5">
    <name type="scientific">Geobacter soli</name>
    <dbReference type="NCBI Taxonomy" id="1510391"/>
    <lineage>
        <taxon>Bacteria</taxon>
        <taxon>Pseudomonadati</taxon>
        <taxon>Thermodesulfobacteriota</taxon>
        <taxon>Desulfuromonadia</taxon>
        <taxon>Geobacterales</taxon>
        <taxon>Geobacteraceae</taxon>
        <taxon>Geobacter</taxon>
    </lineage>
</organism>
<dbReference type="Proteomes" id="UP000031433">
    <property type="component" value="Unassembled WGS sequence"/>
</dbReference>
<dbReference type="PANTHER" id="PTHR33747">
    <property type="entry name" value="UPF0225 PROTEIN SCO1677"/>
    <property type="match status" value="1"/>
</dbReference>
<reference evidence="4 5" key="1">
    <citation type="submission" date="2015-01" db="EMBL/GenBank/DDBJ databases">
        <title>Genome sequence of the anaerobic bacterium Geobacter soli GSS01, a dissimilatory Fe(III) reducer from soil.</title>
        <authorList>
            <person name="Yang G."/>
            <person name="Zhou S."/>
        </authorList>
    </citation>
    <scope>NUCLEOTIDE SEQUENCE [LARGE SCALE GENOMIC DNA]</scope>
    <source>
        <strain evidence="4 5">GSS01</strain>
    </source>
</reference>
<dbReference type="NCBIfam" id="NF002449">
    <property type="entry name" value="PRK01617.1"/>
    <property type="match status" value="1"/>
</dbReference>
<dbReference type="SUPFAM" id="SSF54427">
    <property type="entry name" value="NTF2-like"/>
    <property type="match status" value="1"/>
</dbReference>
<dbReference type="HAMAP" id="MF_00612">
    <property type="entry name" value="UPF0225"/>
    <property type="match status" value="1"/>
</dbReference>
<dbReference type="RefSeq" id="WP_039645858.1">
    <property type="nucleotide sequence ID" value="NZ_JXBL01000001.1"/>
</dbReference>
<dbReference type="EMBL" id="JXBL01000001">
    <property type="protein sequence ID" value="KIE42886.1"/>
    <property type="molecule type" value="Genomic_DNA"/>
</dbReference>
<protein>
    <recommendedName>
        <fullName evidence="2">UPF0225 protein SE37_09705</fullName>
    </recommendedName>
</protein>